<dbReference type="SUPFAM" id="SSF51735">
    <property type="entry name" value="NAD(P)-binding Rossmann-fold domains"/>
    <property type="match status" value="1"/>
</dbReference>
<dbReference type="Proteomes" id="UP000569914">
    <property type="component" value="Unassembled WGS sequence"/>
</dbReference>
<dbReference type="InterPro" id="IPR036291">
    <property type="entry name" value="NAD(P)-bd_dom_sf"/>
</dbReference>
<gene>
    <name evidence="3" type="ORF">BKA15_005133</name>
</gene>
<comment type="similarity">
    <text evidence="1">Belongs to the short-chain dehydrogenases/reductases (SDR) family.</text>
</comment>
<dbReference type="Pfam" id="PF13561">
    <property type="entry name" value="adh_short_C2"/>
    <property type="match status" value="1"/>
</dbReference>
<sequence>MIMLTEKIAVIYGGAGPVGAAMARGFARNGARVHLAGRTEQTLRAVADSIPDGAATPHVVDALDREAVDGFVGRVLAAEGRIDISANVIGVGDVQRPLLEIDPDEFVHPIATMARTQFLTTRAVAPAMIEQGGGVILAFGGSGPQTVPGLGGFKIALDTLEGIRRQWAVELGPHGIRVITLKSGGIGEALPDSMPAADRRQLLDSLTAPTLLGRLATLADVGNVASFAASDLAASITSTELNISCGATPT</sequence>
<dbReference type="RefSeq" id="WP_218871566.1">
    <property type="nucleotide sequence ID" value="NZ_JACCBU010000001.1"/>
</dbReference>
<dbReference type="InterPro" id="IPR002347">
    <property type="entry name" value="SDR_fam"/>
</dbReference>
<dbReference type="GO" id="GO:0016491">
    <property type="term" value="F:oxidoreductase activity"/>
    <property type="evidence" value="ECO:0007669"/>
    <property type="project" value="UniProtKB-KW"/>
</dbReference>
<dbReference type="PANTHER" id="PTHR43669">
    <property type="entry name" value="5-KETO-D-GLUCONATE 5-REDUCTASE"/>
    <property type="match status" value="1"/>
</dbReference>
<dbReference type="EMBL" id="JACCBU010000001">
    <property type="protein sequence ID" value="NYE73804.1"/>
    <property type="molecule type" value="Genomic_DNA"/>
</dbReference>
<evidence type="ECO:0000256" key="2">
    <source>
        <dbReference type="ARBA" id="ARBA00023002"/>
    </source>
</evidence>
<keyword evidence="2" id="KW-0560">Oxidoreductase</keyword>
<dbReference type="Gene3D" id="3.40.50.720">
    <property type="entry name" value="NAD(P)-binding Rossmann-like Domain"/>
    <property type="match status" value="1"/>
</dbReference>
<dbReference type="PANTHER" id="PTHR43669:SF3">
    <property type="entry name" value="ALCOHOL DEHYDROGENASE, PUTATIVE (AFU_ORTHOLOGUE AFUA_3G03445)-RELATED"/>
    <property type="match status" value="1"/>
</dbReference>
<dbReference type="CDD" id="cd05233">
    <property type="entry name" value="SDR_c"/>
    <property type="match status" value="1"/>
</dbReference>
<comment type="caution">
    <text evidence="3">The sequence shown here is derived from an EMBL/GenBank/DDBJ whole genome shotgun (WGS) entry which is preliminary data.</text>
</comment>
<keyword evidence="4" id="KW-1185">Reference proteome</keyword>
<evidence type="ECO:0000313" key="4">
    <source>
        <dbReference type="Proteomes" id="UP000569914"/>
    </source>
</evidence>
<protein>
    <submittedName>
        <fullName evidence="3">NAD(P)-dependent dehydrogenase (Short-subunit alcohol dehydrogenase family)</fullName>
    </submittedName>
</protein>
<dbReference type="AlphaFoldDB" id="A0A7Y9ICK8"/>
<evidence type="ECO:0000256" key="1">
    <source>
        <dbReference type="ARBA" id="ARBA00006484"/>
    </source>
</evidence>
<organism evidence="3 4">
    <name type="scientific">Microlunatus parietis</name>
    <dbReference type="NCBI Taxonomy" id="682979"/>
    <lineage>
        <taxon>Bacteria</taxon>
        <taxon>Bacillati</taxon>
        <taxon>Actinomycetota</taxon>
        <taxon>Actinomycetes</taxon>
        <taxon>Propionibacteriales</taxon>
        <taxon>Propionibacteriaceae</taxon>
        <taxon>Microlunatus</taxon>
    </lineage>
</organism>
<evidence type="ECO:0000313" key="3">
    <source>
        <dbReference type="EMBL" id="NYE73804.1"/>
    </source>
</evidence>
<reference evidence="3 4" key="1">
    <citation type="submission" date="2020-07" db="EMBL/GenBank/DDBJ databases">
        <title>Sequencing the genomes of 1000 actinobacteria strains.</title>
        <authorList>
            <person name="Klenk H.-P."/>
        </authorList>
    </citation>
    <scope>NUCLEOTIDE SEQUENCE [LARGE SCALE GENOMIC DNA]</scope>
    <source>
        <strain evidence="3 4">DSM 22083</strain>
    </source>
</reference>
<proteinExistence type="inferred from homology"/>
<dbReference type="PRINTS" id="PR00081">
    <property type="entry name" value="GDHRDH"/>
</dbReference>
<name>A0A7Y9ICK8_9ACTN</name>
<accession>A0A7Y9ICK8</accession>